<evidence type="ECO:0000313" key="3">
    <source>
        <dbReference type="Proteomes" id="UP000015105"/>
    </source>
</evidence>
<dbReference type="PANTHER" id="PTHR33065">
    <property type="entry name" value="OS07G0486400 PROTEIN"/>
    <property type="match status" value="1"/>
</dbReference>
<accession>A0A453RHZ3</accession>
<evidence type="ECO:0000259" key="1">
    <source>
        <dbReference type="Pfam" id="PF20241"/>
    </source>
</evidence>
<reference evidence="2" key="4">
    <citation type="submission" date="2019-03" db="UniProtKB">
        <authorList>
            <consortium name="EnsemblPlants"/>
        </authorList>
    </citation>
    <scope>IDENTIFICATION</scope>
</reference>
<dbReference type="Gramene" id="AET7Gv20587400.1">
    <property type="protein sequence ID" value="AET7Gv20587400.1"/>
    <property type="gene ID" value="AET7Gv20587400"/>
</dbReference>
<keyword evidence="3" id="KW-1185">Reference proteome</keyword>
<dbReference type="Proteomes" id="UP000015105">
    <property type="component" value="Chromosome 7D"/>
</dbReference>
<proteinExistence type="predicted"/>
<protein>
    <recommendedName>
        <fullName evidence="1">DUF6598 domain-containing protein</fullName>
    </recommendedName>
</protein>
<dbReference type="AlphaFoldDB" id="A0A453RHZ3"/>
<reference evidence="3" key="2">
    <citation type="journal article" date="2017" name="Nat. Plants">
        <title>The Aegilops tauschii genome reveals multiple impacts of transposons.</title>
        <authorList>
            <person name="Zhao G."/>
            <person name="Zou C."/>
            <person name="Li K."/>
            <person name="Wang K."/>
            <person name="Li T."/>
            <person name="Gao L."/>
            <person name="Zhang X."/>
            <person name="Wang H."/>
            <person name="Yang Z."/>
            <person name="Liu X."/>
            <person name="Jiang W."/>
            <person name="Mao L."/>
            <person name="Kong X."/>
            <person name="Jiao Y."/>
            <person name="Jia J."/>
        </authorList>
    </citation>
    <scope>NUCLEOTIDE SEQUENCE [LARGE SCALE GENOMIC DNA]</scope>
    <source>
        <strain evidence="3">cv. AL8/78</strain>
    </source>
</reference>
<reference evidence="2" key="3">
    <citation type="journal article" date="2017" name="Nature">
        <title>Genome sequence of the progenitor of the wheat D genome Aegilops tauschii.</title>
        <authorList>
            <person name="Luo M.C."/>
            <person name="Gu Y.Q."/>
            <person name="Puiu D."/>
            <person name="Wang H."/>
            <person name="Twardziok S.O."/>
            <person name="Deal K.R."/>
            <person name="Huo N."/>
            <person name="Zhu T."/>
            <person name="Wang L."/>
            <person name="Wang Y."/>
            <person name="McGuire P.E."/>
            <person name="Liu S."/>
            <person name="Long H."/>
            <person name="Ramasamy R.K."/>
            <person name="Rodriguez J.C."/>
            <person name="Van S.L."/>
            <person name="Yuan L."/>
            <person name="Wang Z."/>
            <person name="Xia Z."/>
            <person name="Xiao L."/>
            <person name="Anderson O.D."/>
            <person name="Ouyang S."/>
            <person name="Liang Y."/>
            <person name="Zimin A.V."/>
            <person name="Pertea G."/>
            <person name="Qi P."/>
            <person name="Bennetzen J.L."/>
            <person name="Dai X."/>
            <person name="Dawson M.W."/>
            <person name="Muller H.G."/>
            <person name="Kugler K."/>
            <person name="Rivarola-Duarte L."/>
            <person name="Spannagl M."/>
            <person name="Mayer K.F.X."/>
            <person name="Lu F.H."/>
            <person name="Bevan M.W."/>
            <person name="Leroy P."/>
            <person name="Li P."/>
            <person name="You F.M."/>
            <person name="Sun Q."/>
            <person name="Liu Z."/>
            <person name="Lyons E."/>
            <person name="Wicker T."/>
            <person name="Salzberg S.L."/>
            <person name="Devos K.M."/>
            <person name="Dvorak J."/>
        </authorList>
    </citation>
    <scope>NUCLEOTIDE SEQUENCE [LARGE SCALE GENOMIC DNA]</scope>
    <source>
        <strain evidence="2">cv. AL8/78</strain>
    </source>
</reference>
<feature type="domain" description="DUF6598" evidence="1">
    <location>
        <begin position="259"/>
        <end position="448"/>
    </location>
</feature>
<dbReference type="STRING" id="200361.A0A453RHZ3"/>
<reference evidence="2" key="5">
    <citation type="journal article" date="2021" name="G3 (Bethesda)">
        <title>Aegilops tauschii genome assembly Aet v5.0 features greater sequence contiguity and improved annotation.</title>
        <authorList>
            <person name="Wang L."/>
            <person name="Zhu T."/>
            <person name="Rodriguez J.C."/>
            <person name="Deal K.R."/>
            <person name="Dubcovsky J."/>
            <person name="McGuire P.E."/>
            <person name="Lux T."/>
            <person name="Spannagl M."/>
            <person name="Mayer K.F.X."/>
            <person name="Baldrich P."/>
            <person name="Meyers B.C."/>
            <person name="Huo N."/>
            <person name="Gu Y.Q."/>
            <person name="Zhou H."/>
            <person name="Devos K.M."/>
            <person name="Bennetzen J.L."/>
            <person name="Unver T."/>
            <person name="Budak H."/>
            <person name="Gulick P.J."/>
            <person name="Galiba G."/>
            <person name="Kalapos B."/>
            <person name="Nelson D.R."/>
            <person name="Li P."/>
            <person name="You F.M."/>
            <person name="Luo M.C."/>
            <person name="Dvorak J."/>
        </authorList>
    </citation>
    <scope>NUCLEOTIDE SEQUENCE [LARGE SCALE GENOMIC DNA]</scope>
    <source>
        <strain evidence="2">cv. AL8/78</strain>
    </source>
</reference>
<dbReference type="Pfam" id="PF20241">
    <property type="entry name" value="DUF6598"/>
    <property type="match status" value="1"/>
</dbReference>
<dbReference type="EnsemblPlants" id="AET7Gv20587400.1">
    <property type="protein sequence ID" value="AET7Gv20587400.1"/>
    <property type="gene ID" value="AET7Gv20587400"/>
</dbReference>
<dbReference type="InterPro" id="IPR046533">
    <property type="entry name" value="DUF6598"/>
</dbReference>
<dbReference type="PANTHER" id="PTHR33065:SF189">
    <property type="entry name" value="DUF6598 DOMAIN-CONTAINING PROTEIN"/>
    <property type="match status" value="1"/>
</dbReference>
<evidence type="ECO:0000313" key="2">
    <source>
        <dbReference type="EnsemblPlants" id="AET7Gv20587400.1"/>
    </source>
</evidence>
<organism evidence="2 3">
    <name type="scientific">Aegilops tauschii subsp. strangulata</name>
    <name type="common">Goatgrass</name>
    <dbReference type="NCBI Taxonomy" id="200361"/>
    <lineage>
        <taxon>Eukaryota</taxon>
        <taxon>Viridiplantae</taxon>
        <taxon>Streptophyta</taxon>
        <taxon>Embryophyta</taxon>
        <taxon>Tracheophyta</taxon>
        <taxon>Spermatophyta</taxon>
        <taxon>Magnoliopsida</taxon>
        <taxon>Liliopsida</taxon>
        <taxon>Poales</taxon>
        <taxon>Poaceae</taxon>
        <taxon>BOP clade</taxon>
        <taxon>Pooideae</taxon>
        <taxon>Triticodae</taxon>
        <taxon>Triticeae</taxon>
        <taxon>Triticinae</taxon>
        <taxon>Aegilops</taxon>
    </lineage>
</organism>
<reference evidence="3" key="1">
    <citation type="journal article" date="2014" name="Science">
        <title>Ancient hybridizations among the ancestral genomes of bread wheat.</title>
        <authorList>
            <consortium name="International Wheat Genome Sequencing Consortium,"/>
            <person name="Marcussen T."/>
            <person name="Sandve S.R."/>
            <person name="Heier L."/>
            <person name="Spannagl M."/>
            <person name="Pfeifer M."/>
            <person name="Jakobsen K.S."/>
            <person name="Wulff B.B."/>
            <person name="Steuernagel B."/>
            <person name="Mayer K.F."/>
            <person name="Olsen O.A."/>
        </authorList>
    </citation>
    <scope>NUCLEOTIDE SEQUENCE [LARGE SCALE GENOMIC DNA]</scope>
    <source>
        <strain evidence="3">cv. AL8/78</strain>
    </source>
</reference>
<sequence>VVACALFVHLARPFSIPSCPLPPSNQNARPPPATGNETLSAAMLSAEVPHLPRVRHPHDPANCAYAPDLFGPTLQRLHDPSEQQEDVAAAAGDKQGIASIFSCIDKHGDPALKAEASEPPILHWDDVCLSDSDDDLVDQLDLADLAGLALAHSDEGEEVVTDDEETNCSGKFFPRDKAKLIQRVWVRSDIKQNEEHRELCKMLLDLGHDWSALPPFPMKVFPQAIGACVLRGYCHHRIYKTHDTSTTKSTLGYREPNRMLQVFSLRLSSSPSYPVSVYGIIAVRDSLEPLRNYVFSRPCRDDAVTIDQDSFILPLCSPCRGMYLRQDALLEVDLWVKEEGDGSADKQILSAYAEIESCPAYDEMLYGQIRSGLFSLDIGYISFTRSIEAVIEVFAKVDGPHHVRFGAFSSGFDHEIVLFDDTFSGTKMQFQHVVVVKAEEKLDVCLKLGESLFWWTFQDGHVGPVRIPDDSMSKYGQFDVRVFFAPKNSRPQK</sequence>
<name>A0A453RHZ3_AEGTS</name>